<accession>U4L9A5</accession>
<proteinExistence type="predicted"/>
<dbReference type="Gene3D" id="3.40.50.720">
    <property type="entry name" value="NAD(P)-binding Rossmann-like Domain"/>
    <property type="match status" value="1"/>
</dbReference>
<keyword evidence="3" id="KW-1185">Reference proteome</keyword>
<dbReference type="GO" id="GO:0019632">
    <property type="term" value="P:shikimate metabolic process"/>
    <property type="evidence" value="ECO:0007669"/>
    <property type="project" value="TreeGrafter"/>
</dbReference>
<reference evidence="2 3" key="1">
    <citation type="journal article" date="2013" name="PLoS Genet.">
        <title>The genome and development-dependent transcriptomes of Pyronema confluens: a window into fungal evolution.</title>
        <authorList>
            <person name="Traeger S."/>
            <person name="Altegoer F."/>
            <person name="Freitag M."/>
            <person name="Gabaldon T."/>
            <person name="Kempken F."/>
            <person name="Kumar A."/>
            <person name="Marcet-Houben M."/>
            <person name="Poggeler S."/>
            <person name="Stajich J.E."/>
            <person name="Nowrousian M."/>
        </authorList>
    </citation>
    <scope>NUCLEOTIDE SEQUENCE [LARGE SCALE GENOMIC DNA]</scope>
    <source>
        <strain evidence="3">CBS 100304</strain>
        <tissue evidence="2">Vegetative mycelium</tissue>
    </source>
</reference>
<sequence>MSLEKKYYYLAGQGIKHSIAPTVHQTVASSLGLPWEFLLLDVPTVTDVIATFQRPDFAGGVVTMPYKQAIMAHLDKLDHFATTLNACNNVYLSPTGELVGSNTDWIGILECLRTASSEGKGKPALVIGAGGASRAAVYALHEHLQCEPIYVINRLASEVEALKADAEKYSSTGTAPTLVHIENLEATRKIPESDRPFYVVGTVPDLEPKTEMEVEAASMLRYFFKGEKGVFLDMCFNPRNTRSLKAAKEQGWMTVEGINIVGWQIGQQYENWAGKEKAASIPHEKAWEALRVAADNNPFINK</sequence>
<dbReference type="OMA" id="WTFHATE"/>
<dbReference type="PANTHER" id="PTHR21089:SF26">
    <property type="entry name" value="AROM POLYPEPTIDE, PUTATIVE-RELATED"/>
    <property type="match status" value="1"/>
</dbReference>
<dbReference type="AlphaFoldDB" id="U4L9A5"/>
<dbReference type="CDD" id="cd01065">
    <property type="entry name" value="NAD_bind_Shikimate_DH"/>
    <property type="match status" value="1"/>
</dbReference>
<dbReference type="InterPro" id="IPR046346">
    <property type="entry name" value="Aminoacid_DH-like_N_sf"/>
</dbReference>
<dbReference type="EMBL" id="HF935514">
    <property type="protein sequence ID" value="CCX10146.1"/>
    <property type="molecule type" value="Genomic_DNA"/>
</dbReference>
<evidence type="ECO:0000313" key="2">
    <source>
        <dbReference type="EMBL" id="CCX10146.1"/>
    </source>
</evidence>
<name>U4L9A5_PYROM</name>
<dbReference type="Gene3D" id="3.40.50.10860">
    <property type="entry name" value="Leucine Dehydrogenase, chain A, domain 1"/>
    <property type="match status" value="1"/>
</dbReference>
<dbReference type="GO" id="GO:0009423">
    <property type="term" value="P:chorismate biosynthetic process"/>
    <property type="evidence" value="ECO:0007669"/>
    <property type="project" value="TreeGrafter"/>
</dbReference>
<dbReference type="Pfam" id="PF08501">
    <property type="entry name" value="Shikimate_dh_N"/>
    <property type="match status" value="1"/>
</dbReference>
<dbReference type="InterPro" id="IPR036291">
    <property type="entry name" value="NAD(P)-bd_dom_sf"/>
</dbReference>
<dbReference type="PANTHER" id="PTHR21089">
    <property type="entry name" value="SHIKIMATE DEHYDROGENASE"/>
    <property type="match status" value="1"/>
</dbReference>
<gene>
    <name evidence="2" type="ORF">PCON_09739</name>
</gene>
<dbReference type="SUPFAM" id="SSF51735">
    <property type="entry name" value="NAD(P)-binding Rossmann-fold domains"/>
    <property type="match status" value="1"/>
</dbReference>
<dbReference type="GO" id="GO:0004764">
    <property type="term" value="F:shikimate 3-dehydrogenase (NADP+) activity"/>
    <property type="evidence" value="ECO:0007669"/>
    <property type="project" value="InterPro"/>
</dbReference>
<dbReference type="OrthoDB" id="204377at2759"/>
<evidence type="ECO:0000259" key="1">
    <source>
        <dbReference type="Pfam" id="PF08501"/>
    </source>
</evidence>
<dbReference type="eggNOG" id="KOG0692">
    <property type="taxonomic scope" value="Eukaryota"/>
</dbReference>
<dbReference type="SUPFAM" id="SSF53223">
    <property type="entry name" value="Aminoacid dehydrogenase-like, N-terminal domain"/>
    <property type="match status" value="1"/>
</dbReference>
<dbReference type="InterPro" id="IPR013708">
    <property type="entry name" value="Shikimate_DH-bd_N"/>
</dbReference>
<protein>
    <submittedName>
        <fullName evidence="2">Similar to Quinate dehydrogenase acc. no. P11635</fullName>
    </submittedName>
</protein>
<dbReference type="Proteomes" id="UP000018144">
    <property type="component" value="Unassembled WGS sequence"/>
</dbReference>
<dbReference type="STRING" id="1076935.U4L9A5"/>
<feature type="domain" description="Shikimate dehydrogenase substrate binding N-terminal" evidence="1">
    <location>
        <begin position="10"/>
        <end position="90"/>
    </location>
</feature>
<evidence type="ECO:0000313" key="3">
    <source>
        <dbReference type="Proteomes" id="UP000018144"/>
    </source>
</evidence>
<dbReference type="InterPro" id="IPR022893">
    <property type="entry name" value="Shikimate_DH_fam"/>
</dbReference>
<organism evidence="2 3">
    <name type="scientific">Pyronema omphalodes (strain CBS 100304)</name>
    <name type="common">Pyronema confluens</name>
    <dbReference type="NCBI Taxonomy" id="1076935"/>
    <lineage>
        <taxon>Eukaryota</taxon>
        <taxon>Fungi</taxon>
        <taxon>Dikarya</taxon>
        <taxon>Ascomycota</taxon>
        <taxon>Pezizomycotina</taxon>
        <taxon>Pezizomycetes</taxon>
        <taxon>Pezizales</taxon>
        <taxon>Pyronemataceae</taxon>
        <taxon>Pyronema</taxon>
    </lineage>
</organism>